<reference evidence="9" key="1">
    <citation type="journal article" date="2019" name="Int. J. Syst. Evol. Microbiol.">
        <title>The Global Catalogue of Microorganisms (GCM) 10K type strain sequencing project: providing services to taxonomists for standard genome sequencing and annotation.</title>
        <authorList>
            <consortium name="The Broad Institute Genomics Platform"/>
            <consortium name="The Broad Institute Genome Sequencing Center for Infectious Disease"/>
            <person name="Wu L."/>
            <person name="Ma J."/>
        </authorList>
    </citation>
    <scope>NUCLEOTIDE SEQUENCE [LARGE SCALE GENOMIC DNA]</scope>
    <source>
        <strain evidence="9">CGMCC 1.10131</strain>
    </source>
</reference>
<evidence type="ECO:0000313" key="8">
    <source>
        <dbReference type="EMBL" id="GGB08307.1"/>
    </source>
</evidence>
<evidence type="ECO:0000256" key="5">
    <source>
        <dbReference type="ARBA" id="ARBA00023004"/>
    </source>
</evidence>
<evidence type="ECO:0000256" key="6">
    <source>
        <dbReference type="ARBA" id="ARBA00023014"/>
    </source>
</evidence>
<evidence type="ECO:0000256" key="3">
    <source>
        <dbReference type="ARBA" id="ARBA00022691"/>
    </source>
</evidence>
<evidence type="ECO:0000256" key="2">
    <source>
        <dbReference type="ARBA" id="ARBA00022485"/>
    </source>
</evidence>
<dbReference type="Pfam" id="PF16199">
    <property type="entry name" value="Radical_SAM_C"/>
    <property type="match status" value="1"/>
</dbReference>
<dbReference type="Gene3D" id="3.80.30.20">
    <property type="entry name" value="tm_1862 like domain"/>
    <property type="match status" value="1"/>
</dbReference>
<keyword evidence="9" id="KW-1185">Reference proteome</keyword>
<dbReference type="Pfam" id="PF04055">
    <property type="entry name" value="Radical_SAM"/>
    <property type="match status" value="1"/>
</dbReference>
<dbReference type="Proteomes" id="UP000651977">
    <property type="component" value="Unassembled WGS sequence"/>
</dbReference>
<evidence type="ECO:0000259" key="7">
    <source>
        <dbReference type="PROSITE" id="PS51918"/>
    </source>
</evidence>
<dbReference type="CDD" id="cd01335">
    <property type="entry name" value="Radical_SAM"/>
    <property type="match status" value="1"/>
</dbReference>
<dbReference type="SUPFAM" id="SSF102114">
    <property type="entry name" value="Radical SAM enzymes"/>
    <property type="match status" value="1"/>
</dbReference>
<dbReference type="InterPro" id="IPR006638">
    <property type="entry name" value="Elp3/MiaA/NifB-like_rSAM"/>
</dbReference>
<proteinExistence type="predicted"/>
<dbReference type="InterPro" id="IPR032432">
    <property type="entry name" value="Radical_SAM_C"/>
</dbReference>
<comment type="cofactor">
    <cofactor evidence="1">
        <name>[4Fe-4S] cluster</name>
        <dbReference type="ChEBI" id="CHEBI:49883"/>
    </cofactor>
</comment>
<dbReference type="SFLD" id="SFLDS00029">
    <property type="entry name" value="Radical_SAM"/>
    <property type="match status" value="1"/>
</dbReference>
<dbReference type="PROSITE" id="PS51918">
    <property type="entry name" value="RADICAL_SAM"/>
    <property type="match status" value="1"/>
</dbReference>
<gene>
    <name evidence="8" type="ORF">GCM10007414_22170</name>
</gene>
<dbReference type="PANTHER" id="PTHR11135">
    <property type="entry name" value="HISTONE ACETYLTRANSFERASE-RELATED"/>
    <property type="match status" value="1"/>
</dbReference>
<evidence type="ECO:0000256" key="1">
    <source>
        <dbReference type="ARBA" id="ARBA00001966"/>
    </source>
</evidence>
<dbReference type="NCBIfam" id="TIGR01212">
    <property type="entry name" value="TIGR01212 family radical SAM protein"/>
    <property type="match status" value="1"/>
</dbReference>
<dbReference type="InterPro" id="IPR023404">
    <property type="entry name" value="rSAM_horseshoe"/>
</dbReference>
<keyword evidence="3" id="KW-0949">S-adenosyl-L-methionine</keyword>
<dbReference type="SFLD" id="SFLDG01091">
    <property type="entry name" value="uncharacterized_CHP01210-like"/>
    <property type="match status" value="1"/>
</dbReference>
<dbReference type="EMBL" id="BMDY01000012">
    <property type="protein sequence ID" value="GGB08307.1"/>
    <property type="molecule type" value="Genomic_DNA"/>
</dbReference>
<name>A0ABQ1I1S8_9ALTE</name>
<evidence type="ECO:0000313" key="9">
    <source>
        <dbReference type="Proteomes" id="UP000651977"/>
    </source>
</evidence>
<dbReference type="InterPro" id="IPR007197">
    <property type="entry name" value="rSAM"/>
</dbReference>
<evidence type="ECO:0000256" key="4">
    <source>
        <dbReference type="ARBA" id="ARBA00022723"/>
    </source>
</evidence>
<comment type="caution">
    <text evidence="8">The sequence shown here is derived from an EMBL/GenBank/DDBJ whole genome shotgun (WGS) entry which is preliminary data.</text>
</comment>
<protein>
    <submittedName>
        <fullName evidence="8">TIGR01212 family radical SAM protein</fullName>
    </submittedName>
</protein>
<accession>A0ABQ1I1S8</accession>
<organism evidence="8 9">
    <name type="scientific">Agarivorans gilvus</name>
    <dbReference type="NCBI Taxonomy" id="680279"/>
    <lineage>
        <taxon>Bacteria</taxon>
        <taxon>Pseudomonadati</taxon>
        <taxon>Pseudomonadota</taxon>
        <taxon>Gammaproteobacteria</taxon>
        <taxon>Alteromonadales</taxon>
        <taxon>Alteromonadaceae</taxon>
        <taxon>Agarivorans</taxon>
    </lineage>
</organism>
<keyword evidence="5" id="KW-0408">Iron</keyword>
<keyword evidence="2" id="KW-0004">4Fe-4S</keyword>
<keyword evidence="6" id="KW-0411">Iron-sulfur</keyword>
<dbReference type="SFLD" id="SFLDG01086">
    <property type="entry name" value="elongater_protein-like"/>
    <property type="match status" value="1"/>
</dbReference>
<feature type="domain" description="Radical SAM core" evidence="7">
    <location>
        <begin position="17"/>
        <end position="256"/>
    </location>
</feature>
<dbReference type="InterPro" id="IPR058240">
    <property type="entry name" value="rSAM_sf"/>
</dbReference>
<dbReference type="SMART" id="SM00729">
    <property type="entry name" value="Elp3"/>
    <property type="match status" value="1"/>
</dbReference>
<dbReference type="RefSeq" id="WP_055734135.1">
    <property type="nucleotide sequence ID" value="NZ_BMDY01000012.1"/>
</dbReference>
<keyword evidence="4" id="KW-0479">Metal-binding</keyword>
<sequence>MQLDLYVNTLGRHIKQHFSGRVRKLSVDGDFTCPNRDGSIGRGGCTFCNVDAFVKPKQQQMSIVEQLAERKAELKHKDIRYLAYFQAYTSTYAEVEYLRGMYQQALADDSVVGLCIGTRPDCVPDAVLEMLAEYQQQGKEVWLELGLQSANNHTLKRINRGHDFAAFQQALARAHQHGLKVCAHLILGLPGEGPDDYMASLNAVLAEQVAGIKLHPLHVVDGSSMAKAWRAGRLSVMTQADYVEQAVRLIRHTPPQVVYHRVSAHARPPVLLAPEWCHSKWLALTAIAKKLAKEGPQGSALQR</sequence>
<dbReference type="PANTHER" id="PTHR11135:SF1">
    <property type="entry name" value="PROTEIN YHCC"/>
    <property type="match status" value="1"/>
</dbReference>
<dbReference type="InterPro" id="IPR005911">
    <property type="entry name" value="YhcC-like"/>
</dbReference>
<dbReference type="InterPro" id="IPR039661">
    <property type="entry name" value="ELP3"/>
</dbReference>